<proteinExistence type="predicted"/>
<evidence type="ECO:0000313" key="2">
    <source>
        <dbReference type="EMBL" id="OJG81800.1"/>
    </source>
</evidence>
<dbReference type="InterPro" id="IPR029491">
    <property type="entry name" value="Helicase_HTH"/>
</dbReference>
<name>A0A1L8WLA2_9ENTE</name>
<evidence type="ECO:0000259" key="1">
    <source>
        <dbReference type="Pfam" id="PF14493"/>
    </source>
</evidence>
<comment type="caution">
    <text evidence="2">The sequence shown here is derived from an EMBL/GenBank/DDBJ whole genome shotgun (WGS) entry which is preliminary data.</text>
</comment>
<reference evidence="2 3" key="1">
    <citation type="submission" date="2014-12" db="EMBL/GenBank/DDBJ databases">
        <title>Draft genome sequences of 29 type strains of Enterococci.</title>
        <authorList>
            <person name="Zhong Z."/>
            <person name="Sun Z."/>
            <person name="Liu W."/>
            <person name="Zhang W."/>
            <person name="Zhang H."/>
        </authorList>
    </citation>
    <scope>NUCLEOTIDE SEQUENCE [LARGE SCALE GENOMIC DNA]</scope>
    <source>
        <strain evidence="2 3">DSM 15687</strain>
    </source>
</reference>
<organism evidence="2 3">
    <name type="scientific">Enterococcus ratti</name>
    <dbReference type="NCBI Taxonomy" id="150033"/>
    <lineage>
        <taxon>Bacteria</taxon>
        <taxon>Bacillati</taxon>
        <taxon>Bacillota</taxon>
        <taxon>Bacilli</taxon>
        <taxon>Lactobacillales</taxon>
        <taxon>Enterococcaceae</taxon>
        <taxon>Enterococcus</taxon>
    </lineage>
</organism>
<dbReference type="Pfam" id="PF14493">
    <property type="entry name" value="HTH_40"/>
    <property type="match status" value="1"/>
</dbReference>
<dbReference type="EMBL" id="JXLB01000009">
    <property type="protein sequence ID" value="OJG81800.1"/>
    <property type="molecule type" value="Genomic_DNA"/>
</dbReference>
<keyword evidence="3" id="KW-1185">Reference proteome</keyword>
<dbReference type="AlphaFoldDB" id="A0A1L8WLA2"/>
<feature type="domain" description="Helicase Helix-turn-helix" evidence="1">
    <location>
        <begin position="202"/>
        <end position="286"/>
    </location>
</feature>
<protein>
    <recommendedName>
        <fullName evidence="1">Helicase Helix-turn-helix domain-containing protein</fullName>
    </recommendedName>
</protein>
<sequence>MFVHGSLPELKQEEFSRVMNQLVNEKLLSISKNYGRITALGNKKHLQSEINLNGLCFSRYGRTASTCWRLIKFAVQVVSYLTYSCSDYLPIETSPYYTFQVKRWIVDMKLDRFELASKLSRELEELFLDMPTEMADFLANQFSGVQAPGLLSYQLTEIKDEMQLKLYEAKNIHSLLKKIEEKKPLVLFYLIQPLLIQNYNQSMLITRKLVLEGHSLEEIMKIRHLKKGTVTDHLIEWQLYFDDFPYKTMISKKTLNRLSQFTNVQTLEYRQLNEQASLDYGEFRFYQIGVLKGELLDGIEG</sequence>
<gene>
    <name evidence="2" type="ORF">RV14_GL002343</name>
</gene>
<accession>A0A1L8WLA2</accession>
<evidence type="ECO:0000313" key="3">
    <source>
        <dbReference type="Proteomes" id="UP000182152"/>
    </source>
</evidence>
<dbReference type="STRING" id="150033.RV14_GL002343"/>
<dbReference type="Proteomes" id="UP000182152">
    <property type="component" value="Unassembled WGS sequence"/>
</dbReference>